<name>A0A517KXJ3_9PEZI</name>
<evidence type="ECO:0000256" key="2">
    <source>
        <dbReference type="ARBA" id="ARBA00022679"/>
    </source>
</evidence>
<dbReference type="EMBL" id="CP042185">
    <property type="protein sequence ID" value="QDS68106.1"/>
    <property type="molecule type" value="Genomic_DNA"/>
</dbReference>
<keyword evidence="2" id="KW-0808">Transferase</keyword>
<feature type="domain" description="UBC core" evidence="6">
    <location>
        <begin position="1014"/>
        <end position="1197"/>
    </location>
</feature>
<evidence type="ECO:0000256" key="5">
    <source>
        <dbReference type="SAM" id="MobiDB-lite"/>
    </source>
</evidence>
<dbReference type="InterPro" id="IPR051838">
    <property type="entry name" value="ARTD_PARP"/>
</dbReference>
<dbReference type="OrthoDB" id="109543at2759"/>
<keyword evidence="4" id="KW-0520">NAD</keyword>
<accession>A0A517KXJ3</accession>
<feature type="region of interest" description="Disordered" evidence="5">
    <location>
        <begin position="105"/>
        <end position="139"/>
    </location>
</feature>
<dbReference type="Pfam" id="PF00179">
    <property type="entry name" value="UQ_con"/>
    <property type="match status" value="1"/>
</dbReference>
<organism evidence="7 8">
    <name type="scientific">Venturia effusa</name>
    <dbReference type="NCBI Taxonomy" id="50376"/>
    <lineage>
        <taxon>Eukaryota</taxon>
        <taxon>Fungi</taxon>
        <taxon>Dikarya</taxon>
        <taxon>Ascomycota</taxon>
        <taxon>Pezizomycotina</taxon>
        <taxon>Dothideomycetes</taxon>
        <taxon>Pleosporomycetidae</taxon>
        <taxon>Venturiales</taxon>
        <taxon>Venturiaceae</taxon>
        <taxon>Venturia</taxon>
    </lineage>
</organism>
<keyword evidence="1" id="KW-0328">Glycosyltransferase</keyword>
<dbReference type="Gene3D" id="3.10.110.10">
    <property type="entry name" value="Ubiquitin Conjugating Enzyme"/>
    <property type="match status" value="1"/>
</dbReference>
<dbReference type="GO" id="GO:0016779">
    <property type="term" value="F:nucleotidyltransferase activity"/>
    <property type="evidence" value="ECO:0007669"/>
    <property type="project" value="UniProtKB-KW"/>
</dbReference>
<proteinExistence type="predicted"/>
<dbReference type="InterPro" id="IPR000608">
    <property type="entry name" value="UBC"/>
</dbReference>
<dbReference type="GO" id="GO:0003950">
    <property type="term" value="F:NAD+ poly-ADP-ribosyltransferase activity"/>
    <property type="evidence" value="ECO:0007669"/>
    <property type="project" value="InterPro"/>
</dbReference>
<feature type="region of interest" description="Disordered" evidence="5">
    <location>
        <begin position="861"/>
        <end position="930"/>
    </location>
</feature>
<protein>
    <recommendedName>
        <fullName evidence="6">UBC core domain-containing protein</fullName>
    </recommendedName>
</protein>
<dbReference type="PROSITE" id="PS50127">
    <property type="entry name" value="UBC_2"/>
    <property type="match status" value="1"/>
</dbReference>
<evidence type="ECO:0000256" key="3">
    <source>
        <dbReference type="ARBA" id="ARBA00022695"/>
    </source>
</evidence>
<keyword evidence="3" id="KW-0548">Nucleotidyltransferase</keyword>
<evidence type="ECO:0000256" key="4">
    <source>
        <dbReference type="ARBA" id="ARBA00023027"/>
    </source>
</evidence>
<dbReference type="SUPFAM" id="SSF56399">
    <property type="entry name" value="ADP-ribosylation"/>
    <property type="match status" value="1"/>
</dbReference>
<evidence type="ECO:0000313" key="8">
    <source>
        <dbReference type="Proteomes" id="UP000316270"/>
    </source>
</evidence>
<dbReference type="SMART" id="SM00212">
    <property type="entry name" value="UBCc"/>
    <property type="match status" value="1"/>
</dbReference>
<dbReference type="SUPFAM" id="SSF54495">
    <property type="entry name" value="UBC-like"/>
    <property type="match status" value="1"/>
</dbReference>
<keyword evidence="8" id="KW-1185">Reference proteome</keyword>
<sequence length="1202" mass="132730">MPRKAYIADLKRLSTDPASAVNGISDVRSGDDDGEFRFKVTSLGASQPYEISALIPDVSDYPGSHMYHIFSADDSAPPSVGTTLNNLPNTIGRDLPSLLDIVSKAFSPDTDGDTPMVDSQLDDEEEEEEEDFSEDEYDHDDFFGGVTSTSRPTAPHPITGGPATVSTLQFRERIRSDLKAAKSAGFKVGHQGALLEGAPCYVSISCRIAKLGISEEAMQAWELEPSQYLILLIHYPSGYKSVDYITGADISAARRGIELRVGLSSRSYKPTLQEAISAFTKMSCEEESKAELMHAKGEGKAKTSELEGFHNAFISRPLNELLNERLSTIIKYRYIGMGWTGAEEFYNDTQGRSFSITEDSIDSRYMVPETTTKVLPQIVTSDHLADVRGGEPHSFPLLAMQFVLRHFVRCTEFCLVCHSKLEDDLEALKPYVCEKPLCLYQYMSLGFGPSIEHEIISQPYAVDLLISFCYQSATGGRLNSFPTGLSLNVPPRTVNNEYATHQALYGQPHPAAVPNSPAVTPGPQDSDTHKAKFDQSTREIVFEKGVSNPVRVGDWICYNNPFKPGPAQHARVIDTALFPTVQISEAIIPNSIDGDNPAIVTASATIPISTSKRLLEFTFFVYNTNFDTLNDNQKRGAIVGQLDLLPTVMEIKEYLTRNRMATLSNWTDRISPAASGILRWIIASNRACIVQVDNPDQPEKNRDARVQGMDGWMQFRFAMGAPDKERRFMDSVHSTATRLNLPYPTLFAWHGSPLANWHGIIREGLHFNTISHGRAFGNGCYHSMDFTTSYGYSGMHYRGASVGMNGWPSSLLKISCAMALNEIVNAPREYVSMSPHLVVAQLDWIQTRHLFVQCNGDVKPSDTPSKDIMHVQDPNMTPKGQKGKVMIPIGAMPKSRRPDAPVTSGRAKKKVKGLGSETHPIDLDDEDDDDTASIATDIEDVNILFDEDISIVPAAQASQTKNANGKHGGFLNGIKALVSSKSSRSEKSKTDFVPGQLDYSTLPLMDEPAFASPGATRQLLRDFQVLIKVQESQPQHELGWWIDPKKFDNVYQWIVEFHSFEEQLPLAQQMKAKGIKSIVMEMRFGPDYPMSPPFVRVIRPRFLSFMQGGGGHVTAGGAICMELLTNSGWSAVSSIESVLLQVRLAMSSTEPRPARLEEGGSRDYHVGEAIEAYVRACQTHGWEVPKGFREMAMGGAPTSSTY</sequence>
<dbReference type="STRING" id="50376.A0A517KXJ3"/>
<evidence type="ECO:0000256" key="1">
    <source>
        <dbReference type="ARBA" id="ARBA00022676"/>
    </source>
</evidence>
<gene>
    <name evidence="7" type="ORF">FKW77_010146</name>
</gene>
<dbReference type="Pfam" id="PF00644">
    <property type="entry name" value="PARP"/>
    <property type="match status" value="1"/>
</dbReference>
<evidence type="ECO:0000313" key="7">
    <source>
        <dbReference type="EMBL" id="QDS68106.1"/>
    </source>
</evidence>
<dbReference type="Gene3D" id="3.90.228.10">
    <property type="match status" value="1"/>
</dbReference>
<dbReference type="AlphaFoldDB" id="A0A517KXJ3"/>
<dbReference type="PANTHER" id="PTHR21328">
    <property type="entry name" value="POLY ADP-RIBOSE POLYMERASE FAMILY, MEMBER PARP"/>
    <property type="match status" value="1"/>
</dbReference>
<dbReference type="CDD" id="cd23802">
    <property type="entry name" value="UBCc_UBE2Q"/>
    <property type="match status" value="1"/>
</dbReference>
<feature type="region of interest" description="Disordered" evidence="5">
    <location>
        <begin position="510"/>
        <end position="534"/>
    </location>
</feature>
<dbReference type="InterPro" id="IPR012317">
    <property type="entry name" value="Poly(ADP-ribose)pol_cat_dom"/>
</dbReference>
<feature type="compositionally biased region" description="Acidic residues" evidence="5">
    <location>
        <begin position="120"/>
        <end position="139"/>
    </location>
</feature>
<evidence type="ECO:0000259" key="6">
    <source>
        <dbReference type="PROSITE" id="PS50127"/>
    </source>
</evidence>
<dbReference type="FunFam" id="3.10.110.10:FF:000107">
    <property type="entry name" value="Ubiquitin conjugating enzyme, putative"/>
    <property type="match status" value="1"/>
</dbReference>
<dbReference type="InterPro" id="IPR016135">
    <property type="entry name" value="UBQ-conjugating_enzyme/RWD"/>
</dbReference>
<reference evidence="7 8" key="1">
    <citation type="submission" date="2019-07" db="EMBL/GenBank/DDBJ databases">
        <title>Finished genome of Venturia effusa.</title>
        <authorList>
            <person name="Young C.A."/>
            <person name="Cox M.P."/>
            <person name="Ganley A.R.D."/>
            <person name="David W.J."/>
        </authorList>
    </citation>
    <scope>NUCLEOTIDE SEQUENCE [LARGE SCALE GENOMIC DNA]</scope>
    <source>
        <strain evidence="8">albino</strain>
    </source>
</reference>
<dbReference type="Proteomes" id="UP000316270">
    <property type="component" value="Chromosome 1"/>
</dbReference>